<dbReference type="PANTHER" id="PTHR12358">
    <property type="entry name" value="SPHINGOSINE KINASE"/>
    <property type="match status" value="1"/>
</dbReference>
<dbReference type="GO" id="GO:0016301">
    <property type="term" value="F:kinase activity"/>
    <property type="evidence" value="ECO:0007669"/>
    <property type="project" value="UniProtKB-KW"/>
</dbReference>
<dbReference type="InterPro" id="IPR017438">
    <property type="entry name" value="ATP-NAD_kinase_N"/>
</dbReference>
<dbReference type="SMART" id="SM00046">
    <property type="entry name" value="DAGKc"/>
    <property type="match status" value="1"/>
</dbReference>
<evidence type="ECO:0000259" key="9">
    <source>
        <dbReference type="PROSITE" id="PS50146"/>
    </source>
</evidence>
<dbReference type="GO" id="GO:0005524">
    <property type="term" value="F:ATP binding"/>
    <property type="evidence" value="ECO:0007669"/>
    <property type="project" value="UniProtKB-KW"/>
</dbReference>
<dbReference type="AlphaFoldDB" id="A0A839QJS4"/>
<keyword evidence="4" id="KW-0547">Nucleotide-binding</keyword>
<dbReference type="Pfam" id="PF19279">
    <property type="entry name" value="YegS_C"/>
    <property type="match status" value="1"/>
</dbReference>
<dbReference type="RefSeq" id="WP_183510310.1">
    <property type="nucleotide sequence ID" value="NZ_BAABGK010000020.1"/>
</dbReference>
<evidence type="ECO:0000256" key="6">
    <source>
        <dbReference type="ARBA" id="ARBA00022840"/>
    </source>
</evidence>
<protein>
    <submittedName>
        <fullName evidence="10">Diacylglycerol kinase family enzyme</fullName>
    </submittedName>
</protein>
<dbReference type="Pfam" id="PF00781">
    <property type="entry name" value="DAGK_cat"/>
    <property type="match status" value="1"/>
</dbReference>
<keyword evidence="6" id="KW-0067">ATP-binding</keyword>
<dbReference type="PANTHER" id="PTHR12358:SF54">
    <property type="entry name" value="SPHINGOSINE KINASE RELATED PROTEIN"/>
    <property type="match status" value="1"/>
</dbReference>
<evidence type="ECO:0000313" key="11">
    <source>
        <dbReference type="Proteomes" id="UP000523000"/>
    </source>
</evidence>
<sequence length="352" mass="36917">MPRNRLIALLLSAVAGITAAVSWFSVRKLANRNRPTSKLPRAGGESTARKVAVVLNPTKAGTGAAAAAVLHVCAEAGIPAPLIFETTPEDAGRDAALRALEAGCDLVIAAGGDGTVRAVAESLVHGTASLGIIPLGTGNLLARNLEIPLDDPLAAAFDAVTGAVRLIDTGLIELEQTDGKRVEHTFLVIAGIGSDADIMDDTDEGLKAKVGWLAYSEAGFRHLPGKRKKISIALDGAPEQTRSVRSVLFANCGKLQGLDLVPDARVDDGLLDVVVLSPRSVAGWVWILLKTTFRHRGSIPQMGFYPTASLSLRCHEPMNTQIDGDPTGLVNGLTVTVKPASIRMRLGRLDGI</sequence>
<comment type="similarity">
    <text evidence="2">Belongs to the diacylglycerol/lipid kinase family.</text>
</comment>
<comment type="caution">
    <text evidence="10">The sequence shown here is derived from an EMBL/GenBank/DDBJ whole genome shotgun (WGS) entry which is preliminary data.</text>
</comment>
<dbReference type="GO" id="GO:0008654">
    <property type="term" value="P:phospholipid biosynthetic process"/>
    <property type="evidence" value="ECO:0007669"/>
    <property type="project" value="UniProtKB-KW"/>
</dbReference>
<keyword evidence="3" id="KW-0808">Transferase</keyword>
<accession>A0A839QJS4</accession>
<dbReference type="SUPFAM" id="SSF111331">
    <property type="entry name" value="NAD kinase/diacylglycerol kinase-like"/>
    <property type="match status" value="1"/>
</dbReference>
<dbReference type="InterPro" id="IPR016064">
    <property type="entry name" value="NAD/diacylglycerol_kinase_sf"/>
</dbReference>
<dbReference type="InterPro" id="IPR001206">
    <property type="entry name" value="Diacylglycerol_kinase_cat_dom"/>
</dbReference>
<dbReference type="EMBL" id="JACHVS010000001">
    <property type="protein sequence ID" value="MBB2994994.1"/>
    <property type="molecule type" value="Genomic_DNA"/>
</dbReference>
<evidence type="ECO:0000256" key="3">
    <source>
        <dbReference type="ARBA" id="ARBA00022679"/>
    </source>
</evidence>
<evidence type="ECO:0000256" key="8">
    <source>
        <dbReference type="ARBA" id="ARBA00023264"/>
    </source>
</evidence>
<keyword evidence="7" id="KW-0443">Lipid metabolism</keyword>
<evidence type="ECO:0000256" key="4">
    <source>
        <dbReference type="ARBA" id="ARBA00022741"/>
    </source>
</evidence>
<evidence type="ECO:0000256" key="5">
    <source>
        <dbReference type="ARBA" id="ARBA00022777"/>
    </source>
</evidence>
<feature type="domain" description="DAGKc" evidence="9">
    <location>
        <begin position="46"/>
        <end position="176"/>
    </location>
</feature>
<keyword evidence="5 10" id="KW-0418">Kinase</keyword>
<dbReference type="Gene3D" id="2.60.200.40">
    <property type="match status" value="1"/>
</dbReference>
<reference evidence="10 11" key="1">
    <citation type="submission" date="2020-08" db="EMBL/GenBank/DDBJ databases">
        <title>Sequencing the genomes of 1000 actinobacteria strains.</title>
        <authorList>
            <person name="Klenk H.-P."/>
        </authorList>
    </citation>
    <scope>NUCLEOTIDE SEQUENCE [LARGE SCALE GENOMIC DNA]</scope>
    <source>
        <strain evidence="10 11">DSM 22826</strain>
    </source>
</reference>
<evidence type="ECO:0000256" key="2">
    <source>
        <dbReference type="ARBA" id="ARBA00005983"/>
    </source>
</evidence>
<dbReference type="Gene3D" id="3.40.50.10330">
    <property type="entry name" value="Probable inorganic polyphosphate/atp-NAD kinase, domain 1"/>
    <property type="match status" value="1"/>
</dbReference>
<dbReference type="Proteomes" id="UP000523000">
    <property type="component" value="Unassembled WGS sequence"/>
</dbReference>
<organism evidence="10 11">
    <name type="scientific">Paeniglutamicibacter cryotolerans</name>
    <dbReference type="NCBI Taxonomy" id="670079"/>
    <lineage>
        <taxon>Bacteria</taxon>
        <taxon>Bacillati</taxon>
        <taxon>Actinomycetota</taxon>
        <taxon>Actinomycetes</taxon>
        <taxon>Micrococcales</taxon>
        <taxon>Micrococcaceae</taxon>
        <taxon>Paeniglutamicibacter</taxon>
    </lineage>
</organism>
<keyword evidence="11" id="KW-1185">Reference proteome</keyword>
<evidence type="ECO:0000313" key="10">
    <source>
        <dbReference type="EMBL" id="MBB2994994.1"/>
    </source>
</evidence>
<proteinExistence type="inferred from homology"/>
<dbReference type="PROSITE" id="PS50146">
    <property type="entry name" value="DAGK"/>
    <property type="match status" value="1"/>
</dbReference>
<evidence type="ECO:0000256" key="1">
    <source>
        <dbReference type="ARBA" id="ARBA00001946"/>
    </source>
</evidence>
<gene>
    <name evidence="10" type="ORF">E9229_001185</name>
</gene>
<comment type="cofactor">
    <cofactor evidence="1">
        <name>Mg(2+)</name>
        <dbReference type="ChEBI" id="CHEBI:18420"/>
    </cofactor>
</comment>
<evidence type="ECO:0000256" key="7">
    <source>
        <dbReference type="ARBA" id="ARBA00023209"/>
    </source>
</evidence>
<dbReference type="InterPro" id="IPR045540">
    <property type="entry name" value="YegS/DAGK_C"/>
</dbReference>
<keyword evidence="8" id="KW-1208">Phospholipid metabolism</keyword>
<keyword evidence="7" id="KW-0594">Phospholipid biosynthesis</keyword>
<keyword evidence="7" id="KW-0444">Lipid biosynthesis</keyword>
<name>A0A839QJS4_9MICC</name>
<dbReference type="InterPro" id="IPR050187">
    <property type="entry name" value="Lipid_Phosphate_FormReg"/>
</dbReference>